<keyword evidence="5 8" id="KW-0812">Transmembrane</keyword>
<dbReference type="PANTHER" id="PTHR30269">
    <property type="entry name" value="TRANSMEMBRANE PROTEIN YFCA"/>
    <property type="match status" value="1"/>
</dbReference>
<dbReference type="RefSeq" id="WP_093918461.1">
    <property type="nucleotide sequence ID" value="NZ_FONW01000001.1"/>
</dbReference>
<dbReference type="AlphaFoldDB" id="A0A1I2CK03"/>
<evidence type="ECO:0000256" key="7">
    <source>
        <dbReference type="ARBA" id="ARBA00023136"/>
    </source>
</evidence>
<comment type="similarity">
    <text evidence="2 8">Belongs to the 4-toluene sulfonate uptake permease (TSUP) (TC 2.A.102) family.</text>
</comment>
<keyword evidence="10" id="KW-1185">Reference proteome</keyword>
<evidence type="ECO:0000313" key="10">
    <source>
        <dbReference type="Proteomes" id="UP000198964"/>
    </source>
</evidence>
<feature type="transmembrane region" description="Helical" evidence="8">
    <location>
        <begin position="69"/>
        <end position="91"/>
    </location>
</feature>
<name>A0A1I2CK03_9BACT</name>
<feature type="transmembrane region" description="Helical" evidence="8">
    <location>
        <begin position="7"/>
        <end position="28"/>
    </location>
</feature>
<evidence type="ECO:0000256" key="1">
    <source>
        <dbReference type="ARBA" id="ARBA00004651"/>
    </source>
</evidence>
<evidence type="ECO:0000256" key="8">
    <source>
        <dbReference type="RuleBase" id="RU363041"/>
    </source>
</evidence>
<accession>A0A1I2CK03</accession>
<dbReference type="GO" id="GO:0005886">
    <property type="term" value="C:plasma membrane"/>
    <property type="evidence" value="ECO:0007669"/>
    <property type="project" value="UniProtKB-SubCell"/>
</dbReference>
<evidence type="ECO:0000256" key="2">
    <source>
        <dbReference type="ARBA" id="ARBA00009142"/>
    </source>
</evidence>
<evidence type="ECO:0000256" key="4">
    <source>
        <dbReference type="ARBA" id="ARBA00022475"/>
    </source>
</evidence>
<dbReference type="EMBL" id="FONW01000001">
    <property type="protein sequence ID" value="SFE68482.1"/>
    <property type="molecule type" value="Genomic_DNA"/>
</dbReference>
<dbReference type="Proteomes" id="UP000198964">
    <property type="component" value="Unassembled WGS sequence"/>
</dbReference>
<evidence type="ECO:0000313" key="9">
    <source>
        <dbReference type="EMBL" id="SFE68482.1"/>
    </source>
</evidence>
<keyword evidence="7 8" id="KW-0472">Membrane</keyword>
<feature type="transmembrane region" description="Helical" evidence="8">
    <location>
        <begin position="97"/>
        <end position="115"/>
    </location>
</feature>
<organism evidence="9 10">
    <name type="scientific">Sunxiuqinia elliptica</name>
    <dbReference type="NCBI Taxonomy" id="655355"/>
    <lineage>
        <taxon>Bacteria</taxon>
        <taxon>Pseudomonadati</taxon>
        <taxon>Bacteroidota</taxon>
        <taxon>Bacteroidia</taxon>
        <taxon>Marinilabiliales</taxon>
        <taxon>Prolixibacteraceae</taxon>
        <taxon>Sunxiuqinia</taxon>
    </lineage>
</organism>
<dbReference type="PANTHER" id="PTHR30269:SF37">
    <property type="entry name" value="MEMBRANE TRANSPORTER PROTEIN"/>
    <property type="match status" value="1"/>
</dbReference>
<protein>
    <recommendedName>
        <fullName evidence="8">Probable membrane transporter protein</fullName>
    </recommendedName>
</protein>
<reference evidence="9 10" key="1">
    <citation type="submission" date="2016-10" db="EMBL/GenBank/DDBJ databases">
        <authorList>
            <person name="de Groot N.N."/>
        </authorList>
    </citation>
    <scope>NUCLEOTIDE SEQUENCE [LARGE SCALE GENOMIC DNA]</scope>
    <source>
        <strain evidence="9 10">CGMCC 1.9156</strain>
    </source>
</reference>
<keyword evidence="6 8" id="KW-1133">Transmembrane helix</keyword>
<gene>
    <name evidence="9" type="ORF">SAMN05216283_101752</name>
</gene>
<evidence type="ECO:0000256" key="5">
    <source>
        <dbReference type="ARBA" id="ARBA00022692"/>
    </source>
</evidence>
<dbReference type="InterPro" id="IPR002781">
    <property type="entry name" value="TM_pro_TauE-like"/>
</dbReference>
<evidence type="ECO:0000256" key="3">
    <source>
        <dbReference type="ARBA" id="ARBA00022448"/>
    </source>
</evidence>
<comment type="subcellular location">
    <subcellularLocation>
        <location evidence="1 8">Cell membrane</location>
        <topology evidence="1 8">Multi-pass membrane protein</topology>
    </subcellularLocation>
</comment>
<dbReference type="InterPro" id="IPR052017">
    <property type="entry name" value="TSUP"/>
</dbReference>
<sequence length="243" mass="26728">MEWIISIVVVLMAAFLKGMTGFGFALLAVPLLSLLFPIQSLIPAMTLFNLITSVYILASIRLKLKAKYFLPMLLASFVGIPIGVYVLTYFPEQMLELAAGISIFSISIVFLLGSNQAISEKRRKKPIVFAGFLSGLLTSSMSIGGPPIALAMNRKGYSKESFRKIFALISVINAAISSILYVVHGIFVAFSLKFALFLFPVILIGTKLGDNFSQKVNQLFFKKIILYVNLLLGLFIIVRTLVS</sequence>
<feature type="transmembrane region" description="Helical" evidence="8">
    <location>
        <begin position="224"/>
        <end position="242"/>
    </location>
</feature>
<keyword evidence="3" id="KW-0813">Transport</keyword>
<proteinExistence type="inferred from homology"/>
<feature type="transmembrane region" description="Helical" evidence="8">
    <location>
        <begin position="127"/>
        <end position="145"/>
    </location>
</feature>
<feature type="transmembrane region" description="Helical" evidence="8">
    <location>
        <begin position="165"/>
        <end position="183"/>
    </location>
</feature>
<feature type="transmembrane region" description="Helical" evidence="8">
    <location>
        <begin position="34"/>
        <end position="57"/>
    </location>
</feature>
<dbReference type="Pfam" id="PF01925">
    <property type="entry name" value="TauE"/>
    <property type="match status" value="1"/>
</dbReference>
<dbReference type="STRING" id="655355.SAMN05216283_101752"/>
<feature type="transmembrane region" description="Helical" evidence="8">
    <location>
        <begin position="190"/>
        <end position="209"/>
    </location>
</feature>
<evidence type="ECO:0000256" key="6">
    <source>
        <dbReference type="ARBA" id="ARBA00022989"/>
    </source>
</evidence>
<keyword evidence="4 8" id="KW-1003">Cell membrane</keyword>